<dbReference type="PATRIC" id="fig|2340.3.peg.1306"/>
<dbReference type="AlphaFoldDB" id="A0A0B0HB34"/>
<protein>
    <recommendedName>
        <fullName evidence="1">DUF6475 domain-containing protein</fullName>
    </recommendedName>
</protein>
<dbReference type="Pfam" id="PF20081">
    <property type="entry name" value="DUF6475"/>
    <property type="match status" value="1"/>
</dbReference>
<organism evidence="2 3">
    <name type="scientific">Solemya velum gill symbiont</name>
    <dbReference type="NCBI Taxonomy" id="2340"/>
    <lineage>
        <taxon>Bacteria</taxon>
        <taxon>Pseudomonadati</taxon>
        <taxon>Pseudomonadota</taxon>
        <taxon>Gammaproteobacteria</taxon>
        <taxon>sulfur-oxidizing symbionts</taxon>
    </lineage>
</organism>
<keyword evidence="3" id="KW-1185">Reference proteome</keyword>
<comment type="caution">
    <text evidence="2">The sequence shown here is derived from an EMBL/GenBank/DDBJ whole genome shotgun (WGS) entry which is preliminary data.</text>
</comment>
<dbReference type="EMBL" id="JRAA01000002">
    <property type="protein sequence ID" value="KHF24666.1"/>
    <property type="molecule type" value="Genomic_DNA"/>
</dbReference>
<gene>
    <name evidence="2" type="ORF">JV46_11400</name>
</gene>
<sequence length="242" mass="27216">MKKAIAALLKAGPDQVFGRFVQVQEVDKREFADVWGAAWAMYGKSVSPQLLSIAFEALRAYSIEEVRIGLTRHIQSPDTGQFFPKPADVIKHIDGNSGSRAMVAWNKVDKAVRQVGAWTSVMFDDALIHRVISDMGGWVELCKVDDREYPFKQKEFLTRYQAYLLLDEVGEYPRLLQGIADHQNQQKGFDMQAPVAVGDWSKAAQVYTRGIADFSAVPLKRISPKAIQVLRGNELEDKNEND</sequence>
<evidence type="ECO:0000313" key="2">
    <source>
        <dbReference type="EMBL" id="KHF24666.1"/>
    </source>
</evidence>
<dbReference type="InterPro" id="IPR045521">
    <property type="entry name" value="DUF6475"/>
</dbReference>
<dbReference type="eggNOG" id="ENOG502ZBUW">
    <property type="taxonomic scope" value="Bacteria"/>
</dbReference>
<evidence type="ECO:0000259" key="1">
    <source>
        <dbReference type="Pfam" id="PF20081"/>
    </source>
</evidence>
<accession>A0A0B0HB34</accession>
<feature type="domain" description="DUF6475" evidence="1">
    <location>
        <begin position="121"/>
        <end position="210"/>
    </location>
</feature>
<dbReference type="STRING" id="2340.JV46_11400"/>
<dbReference type="Proteomes" id="UP000030856">
    <property type="component" value="Unassembled WGS sequence"/>
</dbReference>
<proteinExistence type="predicted"/>
<reference evidence="2 3" key="1">
    <citation type="journal article" date="2014" name="BMC Genomics">
        <title>The genome of the intracellular bacterium of the coastal bivalve, Solemya velum: a blueprint for thriving in and out of symbiosis.</title>
        <authorList>
            <person name="Dmytrenko O."/>
            <person name="Russell S.L."/>
            <person name="Loo W.T."/>
            <person name="Fontanez K.M."/>
            <person name="Liao L."/>
            <person name="Roeselers G."/>
            <person name="Sharma R."/>
            <person name="Stewart F.J."/>
            <person name="Newton I.L."/>
            <person name="Woyke T."/>
            <person name="Wu D."/>
            <person name="Lang J.M."/>
            <person name="Eisen J.A."/>
            <person name="Cavanaugh C.M."/>
        </authorList>
    </citation>
    <scope>NUCLEOTIDE SEQUENCE [LARGE SCALE GENOMIC DNA]</scope>
    <source>
        <strain evidence="2 3">WH</strain>
    </source>
</reference>
<name>A0A0B0HB34_SOVGS</name>
<evidence type="ECO:0000313" key="3">
    <source>
        <dbReference type="Proteomes" id="UP000030856"/>
    </source>
</evidence>